<proteinExistence type="predicted"/>
<comment type="caution">
    <text evidence="1">The sequence shown here is derived from an EMBL/GenBank/DDBJ whole genome shotgun (WGS) entry which is preliminary data.</text>
</comment>
<reference evidence="1 2" key="2">
    <citation type="journal article" date="2022" name="Mol. Ecol. Resour.">
        <title>The genomes of chicory, endive, great burdock and yacon provide insights into Asteraceae paleo-polyploidization history and plant inulin production.</title>
        <authorList>
            <person name="Fan W."/>
            <person name="Wang S."/>
            <person name="Wang H."/>
            <person name="Wang A."/>
            <person name="Jiang F."/>
            <person name="Liu H."/>
            <person name="Zhao H."/>
            <person name="Xu D."/>
            <person name="Zhang Y."/>
        </authorList>
    </citation>
    <scope>NUCLEOTIDE SEQUENCE [LARGE SCALE GENOMIC DNA]</scope>
    <source>
        <strain evidence="2">cv. Niubang</strain>
    </source>
</reference>
<name>A0ACB9FQW9_ARCLA</name>
<evidence type="ECO:0000313" key="1">
    <source>
        <dbReference type="EMBL" id="KAI3773126.1"/>
    </source>
</evidence>
<dbReference type="EMBL" id="CM042047">
    <property type="protein sequence ID" value="KAI3773126.1"/>
    <property type="molecule type" value="Genomic_DNA"/>
</dbReference>
<keyword evidence="2" id="KW-1185">Reference proteome</keyword>
<accession>A0ACB9FQW9</accession>
<reference evidence="2" key="1">
    <citation type="journal article" date="2022" name="Mol. Ecol. Resour.">
        <title>The genomes of chicory, endive, great burdock and yacon provide insights into Asteraceae palaeo-polyploidization history and plant inulin production.</title>
        <authorList>
            <person name="Fan W."/>
            <person name="Wang S."/>
            <person name="Wang H."/>
            <person name="Wang A."/>
            <person name="Jiang F."/>
            <person name="Liu H."/>
            <person name="Zhao H."/>
            <person name="Xu D."/>
            <person name="Zhang Y."/>
        </authorList>
    </citation>
    <scope>NUCLEOTIDE SEQUENCE [LARGE SCALE GENOMIC DNA]</scope>
    <source>
        <strain evidence="2">cv. Niubang</strain>
    </source>
</reference>
<gene>
    <name evidence="1" type="ORF">L6452_04325</name>
</gene>
<dbReference type="Proteomes" id="UP001055879">
    <property type="component" value="Linkage Group LG01"/>
</dbReference>
<sequence length="1591" mass="173327">MISVGSRDGRKGLSLRYGVEGGEMDLETELEEGEAYFQNNNGDDDDDSTIDPDVALSYLDEKLQDVLGHFQKDFEGGVSAENLGAKFGGYGSFLPTYQRSPACPHPKTPPKVTTNNAFIPPIDLQIEGGRQNSVSISNASQSTRHGPAPASGASVPPPRGPPVMGKVKQEGYMLSAKAGDKFASNGQQPVNNFANTTSDQKSLKVRIRVGSDNLSTRKNAEIYSGLGLDVSPSSSLEASPVDSDDFCHVSRDSPYEESPTSILKTMTSFPILGGLLLSPLPDDVLCLTEKEKWEDSSCGSVHKRSQESSLTVNRFDSKVDRNIFCEKKPKSSDDNFVSVGPTNGNNVCSGIDGVTKKESNVDKLSCEELVSNALRLPLLSNLSQGNVLDFRKGAAFKSGSSVIPKEESLDPVLTHDDSRVEKPYRKDGPVGNANSDEKYSGFPTKSDSDVSKGGRILDTGLLKPSKQKTAQKATSREKDGMKLAPGKEMGKETSSSGGKKKPKGSQSLENGFQSVENSKSSLKNDASLKSRNNAYGSKVEDPKISNGKVRETYRDFFGELDPEIEDVDDMALEEKPFGDKPKDYRITEKGTLESNGSSKERLNGRKGPKPSSSVYPGVGPHIASATGNAPVSDAASAVAAVEDWVCCDKCEKWRLLPPGVNPGSLPEKWLCSMLDWLPGMNRCSISQEETTKAITSRFPGPAPKIQGSQPVHPGGPQSGPVSVDALHPDQRHQPFVPQAGVKKKQGTKDPLNEPKQDRPSLSSNSTKKNLHTSNKTRSLNGANQSSFVNELEFQDSGHSSNLIAEKHRLKHKEKKKLRENVVDEGNAHQLKIRNKRETSQDYSRDSKKVKRDDNHGAEKDRTFDHDGAVFKEIKSSVGDIPVGVSRKDHWKYDERLKDLKPDSKVLGIDVKNQNGIFHMVKCEEREVAKKRKSDEFEDAQVNVEETSENGQRSGKKVKVPEPREEERGRNVKDEQLKSLDITDSCKRDVPMHASLAATSSSSKVSGSHKMKPNNQEAKGSPVESVSSSPLRILNPDKLVSSRKNVEAIDNCRDAISPKKDWDVDRGSYRSGMFKKEEVVESIEKGLGHLSSNSNGKAEIAPSLEFETLRVDALDQGGQNSNGAKALAQGHDEERRNNDQSHASGSRARKNGKGSSSRSKDKIRSSKFDIKISEHMNENADEEKSKGGRNKSQEKPSVNPDKFEKGSVSKKESSGKHSSESAKRDAQSKHGHHDDVISIPDVKQNPPTERDGERFSKRDVSVSGRGKPHSLPPSGKVQNEIVRPPQPFPISQKENAGNLDAVEGSDASKGSKQKKKAENQNGNQSVNVKHPTPNRHKGRDHDAPSPLRRESSTQAATAMKEAKALKHMADRLKNSGSNHESNSLYFQAALKFLYGSSLLESGSSESGKHGDIIPSMGMYSSTAKLCEYVAHEYEKSKEMAAAALAYKLAEVAYLKVVYSSHTGASKDRQELQTSLQIGPTGESPSSSASDIDNLNNPAAVDKATIAKGVNDPQNGGNHIIAARNKPNFMRILNFAQDVNFAMEASRRSQSAFAASNSQPEHKEVIKPALDFNFQDIEGLLQLVRVAMEVISR</sequence>
<evidence type="ECO:0000313" key="2">
    <source>
        <dbReference type="Proteomes" id="UP001055879"/>
    </source>
</evidence>
<organism evidence="1 2">
    <name type="scientific">Arctium lappa</name>
    <name type="common">Greater burdock</name>
    <name type="synonym">Lappa major</name>
    <dbReference type="NCBI Taxonomy" id="4217"/>
    <lineage>
        <taxon>Eukaryota</taxon>
        <taxon>Viridiplantae</taxon>
        <taxon>Streptophyta</taxon>
        <taxon>Embryophyta</taxon>
        <taxon>Tracheophyta</taxon>
        <taxon>Spermatophyta</taxon>
        <taxon>Magnoliopsida</taxon>
        <taxon>eudicotyledons</taxon>
        <taxon>Gunneridae</taxon>
        <taxon>Pentapetalae</taxon>
        <taxon>asterids</taxon>
        <taxon>campanulids</taxon>
        <taxon>Asterales</taxon>
        <taxon>Asteraceae</taxon>
        <taxon>Carduoideae</taxon>
        <taxon>Cardueae</taxon>
        <taxon>Arctiinae</taxon>
        <taxon>Arctium</taxon>
    </lineage>
</organism>
<protein>
    <submittedName>
        <fullName evidence="1">Uncharacterized protein</fullName>
    </submittedName>
</protein>